<dbReference type="Proteomes" id="UP001432322">
    <property type="component" value="Unassembled WGS sequence"/>
</dbReference>
<proteinExistence type="predicted"/>
<gene>
    <name evidence="2" type="ORF">PFISCL1PPCAC_4105</name>
</gene>
<organism evidence="2 3">
    <name type="scientific">Pristionchus fissidentatus</name>
    <dbReference type="NCBI Taxonomy" id="1538716"/>
    <lineage>
        <taxon>Eukaryota</taxon>
        <taxon>Metazoa</taxon>
        <taxon>Ecdysozoa</taxon>
        <taxon>Nematoda</taxon>
        <taxon>Chromadorea</taxon>
        <taxon>Rhabditida</taxon>
        <taxon>Rhabditina</taxon>
        <taxon>Diplogasteromorpha</taxon>
        <taxon>Diplogasteroidea</taxon>
        <taxon>Neodiplogasteridae</taxon>
        <taxon>Pristionchus</taxon>
    </lineage>
</organism>
<evidence type="ECO:0000256" key="1">
    <source>
        <dbReference type="SAM" id="SignalP"/>
    </source>
</evidence>
<accession>A0AAV5V367</accession>
<feature type="non-terminal residue" evidence="2">
    <location>
        <position position="1"/>
    </location>
</feature>
<evidence type="ECO:0000313" key="3">
    <source>
        <dbReference type="Proteomes" id="UP001432322"/>
    </source>
</evidence>
<keyword evidence="1" id="KW-0732">Signal</keyword>
<comment type="caution">
    <text evidence="2">The sequence shown here is derived from an EMBL/GenBank/DDBJ whole genome shotgun (WGS) entry which is preliminary data.</text>
</comment>
<feature type="chain" id="PRO_5043562939" evidence="1">
    <location>
        <begin position="19"/>
        <end position="160"/>
    </location>
</feature>
<dbReference type="AlphaFoldDB" id="A0AAV5V367"/>
<keyword evidence="3" id="KW-1185">Reference proteome</keyword>
<feature type="non-terminal residue" evidence="2">
    <location>
        <position position="160"/>
    </location>
</feature>
<dbReference type="EMBL" id="BTSY01000002">
    <property type="protein sequence ID" value="GMT12808.1"/>
    <property type="molecule type" value="Genomic_DNA"/>
</dbReference>
<feature type="signal peptide" evidence="1">
    <location>
        <begin position="1"/>
        <end position="18"/>
    </location>
</feature>
<protein>
    <submittedName>
        <fullName evidence="2">Uncharacterized protein</fullName>
    </submittedName>
</protein>
<name>A0AAV5V367_9BILA</name>
<evidence type="ECO:0000313" key="2">
    <source>
        <dbReference type="EMBL" id="GMT12808.1"/>
    </source>
</evidence>
<sequence length="160" mass="18532">SLLLFFLLSVLFINCTDATITQFKRPLMRRINTLYPEPTVESTPFDQTTIEVECAASWVANWCLNCHNIYCKKHCEDCGLEWGTMTTRCYQYGYRPADVLHTCLLLEAKATERMMGDKTGSTWESMAAECRKCEARIHEYSHEVNLDLINYRPDPIPEFS</sequence>
<reference evidence="2" key="1">
    <citation type="submission" date="2023-10" db="EMBL/GenBank/DDBJ databases">
        <title>Genome assembly of Pristionchus species.</title>
        <authorList>
            <person name="Yoshida K."/>
            <person name="Sommer R.J."/>
        </authorList>
    </citation>
    <scope>NUCLEOTIDE SEQUENCE</scope>
    <source>
        <strain evidence="2">RS5133</strain>
    </source>
</reference>